<comment type="caution">
    <text evidence="9">The sequence shown here is derived from an EMBL/GenBank/DDBJ whole genome shotgun (WGS) entry which is preliminary data.</text>
</comment>
<evidence type="ECO:0000256" key="1">
    <source>
        <dbReference type="ARBA" id="ARBA00004651"/>
    </source>
</evidence>
<evidence type="ECO:0000256" key="3">
    <source>
        <dbReference type="ARBA" id="ARBA00022692"/>
    </source>
</evidence>
<keyword evidence="3 7" id="KW-0812">Transmembrane</keyword>
<sequence length="123" mass="14362">MYVVVSALTLVLVVGALVDIITRQDGQVKHLPKMVWILLVVFLPLIGSILWFIIGREYPERTRRPAATRQATRQHPEPSFSTPRPESTEEQLLRVEREIEFYEKQARIRQLEAEADRRRLQAE</sequence>
<evidence type="ECO:0000256" key="7">
    <source>
        <dbReference type="SAM" id="Phobius"/>
    </source>
</evidence>
<protein>
    <submittedName>
        <fullName evidence="9">PLDc_N domain-containing protein</fullName>
    </submittedName>
</protein>
<comment type="subcellular location">
    <subcellularLocation>
        <location evidence="1">Cell membrane</location>
        <topology evidence="1">Multi-pass membrane protein</topology>
    </subcellularLocation>
</comment>
<evidence type="ECO:0000259" key="8">
    <source>
        <dbReference type="Pfam" id="PF13396"/>
    </source>
</evidence>
<dbReference type="EMBL" id="RCUV01000017">
    <property type="protein sequence ID" value="RLP69029.1"/>
    <property type="molecule type" value="Genomic_DNA"/>
</dbReference>
<dbReference type="InterPro" id="IPR027379">
    <property type="entry name" value="CLS_N"/>
</dbReference>
<feature type="region of interest" description="Disordered" evidence="6">
    <location>
        <begin position="63"/>
        <end position="91"/>
    </location>
</feature>
<dbReference type="Proteomes" id="UP000270299">
    <property type="component" value="Unassembled WGS sequence"/>
</dbReference>
<keyword evidence="10" id="KW-1185">Reference proteome</keyword>
<dbReference type="OrthoDB" id="3298527at2"/>
<evidence type="ECO:0000256" key="2">
    <source>
        <dbReference type="ARBA" id="ARBA00022475"/>
    </source>
</evidence>
<keyword evidence="5 7" id="KW-0472">Membrane</keyword>
<gene>
    <name evidence="9" type="ORF">D9V29_12270</name>
</gene>
<evidence type="ECO:0000256" key="6">
    <source>
        <dbReference type="SAM" id="MobiDB-lite"/>
    </source>
</evidence>
<organism evidence="9 10">
    <name type="scientific">Mycetocola manganoxydans</name>
    <dbReference type="NCBI Taxonomy" id="699879"/>
    <lineage>
        <taxon>Bacteria</taxon>
        <taxon>Bacillati</taxon>
        <taxon>Actinomycetota</taxon>
        <taxon>Actinomycetes</taxon>
        <taxon>Micrococcales</taxon>
        <taxon>Microbacteriaceae</taxon>
        <taxon>Mycetocola</taxon>
    </lineage>
</organism>
<proteinExistence type="predicted"/>
<dbReference type="RefSeq" id="WP_121673617.1">
    <property type="nucleotide sequence ID" value="NZ_BMXM01000011.1"/>
</dbReference>
<keyword evidence="2" id="KW-1003">Cell membrane</keyword>
<evidence type="ECO:0000313" key="10">
    <source>
        <dbReference type="Proteomes" id="UP000270299"/>
    </source>
</evidence>
<evidence type="ECO:0000313" key="9">
    <source>
        <dbReference type="EMBL" id="RLP69029.1"/>
    </source>
</evidence>
<evidence type="ECO:0000256" key="5">
    <source>
        <dbReference type="ARBA" id="ARBA00023136"/>
    </source>
</evidence>
<keyword evidence="4 7" id="KW-1133">Transmembrane helix</keyword>
<accession>A0A3L6ZM99</accession>
<feature type="domain" description="Cardiolipin synthase N-terminal" evidence="8">
    <location>
        <begin position="11"/>
        <end position="56"/>
    </location>
</feature>
<name>A0A3L6ZM99_9MICO</name>
<dbReference type="AlphaFoldDB" id="A0A3L6ZM99"/>
<reference evidence="9 10" key="1">
    <citation type="submission" date="2018-10" db="EMBL/GenBank/DDBJ databases">
        <authorList>
            <person name="Li J."/>
        </authorList>
    </citation>
    <scope>NUCLEOTIDE SEQUENCE [LARGE SCALE GENOMIC DNA]</scope>
    <source>
        <strain evidence="9 10">CCTCC AB209002</strain>
    </source>
</reference>
<dbReference type="Pfam" id="PF13396">
    <property type="entry name" value="PLDc_N"/>
    <property type="match status" value="1"/>
</dbReference>
<feature type="transmembrane region" description="Helical" evidence="7">
    <location>
        <begin position="34"/>
        <end position="54"/>
    </location>
</feature>
<evidence type="ECO:0000256" key="4">
    <source>
        <dbReference type="ARBA" id="ARBA00022989"/>
    </source>
</evidence>
<dbReference type="GO" id="GO:0005886">
    <property type="term" value="C:plasma membrane"/>
    <property type="evidence" value="ECO:0007669"/>
    <property type="project" value="UniProtKB-SubCell"/>
</dbReference>